<sequence>MYRRLKPYVHRYLAVNDCIAVIKIKDFRSIQATFINVYASHSGRPQAEPGEFYENLQRTIQPFRHRFYFIWATVMLKSATFRYSAPLWGPIQEEYAIPMAIDSTDSSAQTTSI</sequence>
<dbReference type="AlphaFoldDB" id="F0WJ22"/>
<accession>F0WJ22</accession>
<protein>
    <submittedName>
        <fullName evidence="1">AlNc14C117G6553 protein</fullName>
    </submittedName>
    <submittedName>
        <fullName evidence="2">AlNc14C129G6891 protein</fullName>
    </submittedName>
</protein>
<name>F0WJ22_9STRA</name>
<proteinExistence type="predicted"/>
<reference evidence="1" key="1">
    <citation type="journal article" date="2011" name="PLoS Biol.">
        <title>Gene gain and loss during evolution of obligate parasitism in the white rust pathogen of Arabidopsis thaliana.</title>
        <authorList>
            <person name="Kemen E."/>
            <person name="Gardiner A."/>
            <person name="Schultz-Larsen T."/>
            <person name="Kemen A.C."/>
            <person name="Balmuth A.L."/>
            <person name="Robert-Seilaniantz A."/>
            <person name="Bailey K."/>
            <person name="Holub E."/>
            <person name="Studholme D.J."/>
            <person name="Maclean D."/>
            <person name="Jones J.D."/>
        </authorList>
    </citation>
    <scope>NUCLEOTIDE SEQUENCE</scope>
</reference>
<organism evidence="1">
    <name type="scientific">Albugo laibachii Nc14</name>
    <dbReference type="NCBI Taxonomy" id="890382"/>
    <lineage>
        <taxon>Eukaryota</taxon>
        <taxon>Sar</taxon>
        <taxon>Stramenopiles</taxon>
        <taxon>Oomycota</taxon>
        <taxon>Peronosporomycetes</taxon>
        <taxon>Albuginales</taxon>
        <taxon>Albuginaceae</taxon>
        <taxon>Albugo</taxon>
    </lineage>
</organism>
<dbReference type="EMBL" id="FR824174">
    <property type="protein sequence ID" value="CCA21642.1"/>
    <property type="molecule type" value="Genomic_DNA"/>
</dbReference>
<evidence type="ECO:0000313" key="1">
    <source>
        <dbReference type="EMBL" id="CCA21268.1"/>
    </source>
</evidence>
<dbReference type="EMBL" id="FR824162">
    <property type="protein sequence ID" value="CCA21268.1"/>
    <property type="molecule type" value="Genomic_DNA"/>
</dbReference>
<dbReference type="HOGENOM" id="CLU_2138155_0_0_1"/>
<reference evidence="1" key="2">
    <citation type="submission" date="2011-02" db="EMBL/GenBank/DDBJ databases">
        <authorList>
            <person name="MacLean D."/>
        </authorList>
    </citation>
    <scope>NUCLEOTIDE SEQUENCE</scope>
</reference>
<evidence type="ECO:0000313" key="2">
    <source>
        <dbReference type="EMBL" id="CCA21642.1"/>
    </source>
</evidence>
<gene>
    <name evidence="1" type="primary">AlNc14C117G6553</name>
    <name evidence="2" type="synonym">AlNc14C129G6891</name>
    <name evidence="1" type="ORF">ALNC14_074110</name>
    <name evidence="2" type="ORF">ALNC14_077850</name>
</gene>